<dbReference type="PANTHER" id="PTHR19211">
    <property type="entry name" value="ATP-BINDING TRANSPORT PROTEIN-RELATED"/>
    <property type="match status" value="1"/>
</dbReference>
<evidence type="ECO:0000256" key="3">
    <source>
        <dbReference type="ARBA" id="ARBA00022741"/>
    </source>
</evidence>
<sequence>MLIMGNYENFEKIKTEKLKNQQREYEAQQQHRAHVQEFIDRFRYNANRASSVQSKIKMLEKLPELKSVEKEVEVVLKFPDAENLSPPIMQLNEVTFGYSADKPIFSSVNLGATLDSRICIVSTFQR</sequence>
<dbReference type="GO" id="GO:0005524">
    <property type="term" value="F:ATP binding"/>
    <property type="evidence" value="ECO:0007669"/>
    <property type="project" value="UniProtKB-KW"/>
</dbReference>
<organism evidence="6 7">
    <name type="scientific">Ladona fulva</name>
    <name type="common">Scarce chaser dragonfly</name>
    <name type="synonym">Libellula fulva</name>
    <dbReference type="NCBI Taxonomy" id="123851"/>
    <lineage>
        <taxon>Eukaryota</taxon>
        <taxon>Metazoa</taxon>
        <taxon>Ecdysozoa</taxon>
        <taxon>Arthropoda</taxon>
        <taxon>Hexapoda</taxon>
        <taxon>Insecta</taxon>
        <taxon>Pterygota</taxon>
        <taxon>Palaeoptera</taxon>
        <taxon>Odonata</taxon>
        <taxon>Epiprocta</taxon>
        <taxon>Anisoptera</taxon>
        <taxon>Libelluloidea</taxon>
        <taxon>Libellulidae</taxon>
        <taxon>Ladona</taxon>
    </lineage>
</organism>
<comment type="similarity">
    <text evidence="1">Belongs to the ABC transporter superfamily. ABCF family. EF3 subfamily.</text>
</comment>
<gene>
    <name evidence="6" type="ORF">J437_LFUL004081</name>
</gene>
<feature type="domain" description="ABC-transporter extension" evidence="5">
    <location>
        <begin position="5"/>
        <end position="71"/>
    </location>
</feature>
<dbReference type="AlphaFoldDB" id="A0A8K0NVQ5"/>
<keyword evidence="7" id="KW-1185">Reference proteome</keyword>
<name>A0A8K0NVQ5_LADFU</name>
<comment type="caution">
    <text evidence="6">The sequence shown here is derived from an EMBL/GenBank/DDBJ whole genome shotgun (WGS) entry which is preliminary data.</text>
</comment>
<evidence type="ECO:0000259" key="5">
    <source>
        <dbReference type="Pfam" id="PF12848"/>
    </source>
</evidence>
<dbReference type="OrthoDB" id="2110130at2759"/>
<keyword evidence="2" id="KW-0677">Repeat</keyword>
<proteinExistence type="inferred from homology"/>
<evidence type="ECO:0000313" key="6">
    <source>
        <dbReference type="EMBL" id="KAG8223716.1"/>
    </source>
</evidence>
<accession>A0A8K0NVQ5</accession>
<evidence type="ECO:0000256" key="4">
    <source>
        <dbReference type="ARBA" id="ARBA00022840"/>
    </source>
</evidence>
<evidence type="ECO:0000256" key="1">
    <source>
        <dbReference type="ARBA" id="ARBA00011054"/>
    </source>
</evidence>
<dbReference type="Proteomes" id="UP000792457">
    <property type="component" value="Unassembled WGS sequence"/>
</dbReference>
<keyword evidence="3" id="KW-0547">Nucleotide-binding</keyword>
<reference evidence="6" key="2">
    <citation type="submission" date="2017-10" db="EMBL/GenBank/DDBJ databases">
        <title>Ladona fulva Genome sequencing and assembly.</title>
        <authorList>
            <person name="Murali S."/>
            <person name="Richards S."/>
            <person name="Bandaranaike D."/>
            <person name="Bellair M."/>
            <person name="Blankenburg K."/>
            <person name="Chao H."/>
            <person name="Dinh H."/>
            <person name="Doddapaneni H."/>
            <person name="Dugan-Rocha S."/>
            <person name="Elkadiri S."/>
            <person name="Gnanaolivu R."/>
            <person name="Hernandez B."/>
            <person name="Skinner E."/>
            <person name="Javaid M."/>
            <person name="Lee S."/>
            <person name="Li M."/>
            <person name="Ming W."/>
            <person name="Munidasa M."/>
            <person name="Muniz J."/>
            <person name="Nguyen L."/>
            <person name="Hughes D."/>
            <person name="Osuji N."/>
            <person name="Pu L.-L."/>
            <person name="Puazo M."/>
            <person name="Qu C."/>
            <person name="Quiroz J."/>
            <person name="Raj R."/>
            <person name="Weissenberger G."/>
            <person name="Xin Y."/>
            <person name="Zou X."/>
            <person name="Han Y."/>
            <person name="Worley K."/>
            <person name="Muzny D."/>
            <person name="Gibbs R."/>
        </authorList>
    </citation>
    <scope>NUCLEOTIDE SEQUENCE</scope>
    <source>
        <strain evidence="6">Sampled in the wild</strain>
    </source>
</reference>
<dbReference type="EMBL" id="KZ308170">
    <property type="protein sequence ID" value="KAG8223716.1"/>
    <property type="molecule type" value="Genomic_DNA"/>
</dbReference>
<keyword evidence="4" id="KW-0067">ATP-binding</keyword>
<evidence type="ECO:0000256" key="2">
    <source>
        <dbReference type="ARBA" id="ARBA00022737"/>
    </source>
</evidence>
<dbReference type="InterPro" id="IPR050611">
    <property type="entry name" value="ABCF"/>
</dbReference>
<reference evidence="6" key="1">
    <citation type="submission" date="2013-04" db="EMBL/GenBank/DDBJ databases">
        <authorList>
            <person name="Qu J."/>
            <person name="Murali S.C."/>
            <person name="Bandaranaike D."/>
            <person name="Bellair M."/>
            <person name="Blankenburg K."/>
            <person name="Chao H."/>
            <person name="Dinh H."/>
            <person name="Doddapaneni H."/>
            <person name="Downs B."/>
            <person name="Dugan-Rocha S."/>
            <person name="Elkadiri S."/>
            <person name="Gnanaolivu R.D."/>
            <person name="Hernandez B."/>
            <person name="Javaid M."/>
            <person name="Jayaseelan J.C."/>
            <person name="Lee S."/>
            <person name="Li M."/>
            <person name="Ming W."/>
            <person name="Munidasa M."/>
            <person name="Muniz J."/>
            <person name="Nguyen L."/>
            <person name="Ongeri F."/>
            <person name="Osuji N."/>
            <person name="Pu L.-L."/>
            <person name="Puazo M."/>
            <person name="Qu C."/>
            <person name="Quiroz J."/>
            <person name="Raj R."/>
            <person name="Weissenberger G."/>
            <person name="Xin Y."/>
            <person name="Zou X."/>
            <person name="Han Y."/>
            <person name="Richards S."/>
            <person name="Worley K."/>
            <person name="Muzny D."/>
            <person name="Gibbs R."/>
        </authorList>
    </citation>
    <scope>NUCLEOTIDE SEQUENCE</scope>
    <source>
        <strain evidence="6">Sampled in the wild</strain>
    </source>
</reference>
<dbReference type="PANTHER" id="PTHR19211:SF117">
    <property type="entry name" value="ATP-BINDING CASSETTE SUB-FAMILY F MEMBER 3"/>
    <property type="match status" value="1"/>
</dbReference>
<dbReference type="InterPro" id="IPR032781">
    <property type="entry name" value="ABC_tran_Xtn"/>
</dbReference>
<protein>
    <recommendedName>
        <fullName evidence="5">ABC-transporter extension domain-containing protein</fullName>
    </recommendedName>
</protein>
<evidence type="ECO:0000313" key="7">
    <source>
        <dbReference type="Proteomes" id="UP000792457"/>
    </source>
</evidence>
<dbReference type="Pfam" id="PF12848">
    <property type="entry name" value="ABC_tran_Xtn"/>
    <property type="match status" value="1"/>
</dbReference>